<evidence type="ECO:0000313" key="3">
    <source>
        <dbReference type="Proteomes" id="UP000553888"/>
    </source>
</evidence>
<evidence type="ECO:0000259" key="1">
    <source>
        <dbReference type="Pfam" id="PF18096"/>
    </source>
</evidence>
<dbReference type="EMBL" id="JACBZY010000001">
    <property type="protein sequence ID" value="NYH00610.1"/>
    <property type="molecule type" value="Genomic_DNA"/>
</dbReference>
<dbReference type="Gene3D" id="3.40.50.150">
    <property type="entry name" value="Vaccinia Virus protein VP39"/>
    <property type="match status" value="1"/>
</dbReference>
<evidence type="ECO:0000313" key="2">
    <source>
        <dbReference type="EMBL" id="NYH00610.1"/>
    </source>
</evidence>
<protein>
    <recommendedName>
        <fullName evidence="1">THUMP-like domain-containing protein</fullName>
    </recommendedName>
</protein>
<dbReference type="Proteomes" id="UP000553888">
    <property type="component" value="Unassembled WGS sequence"/>
</dbReference>
<dbReference type="AlphaFoldDB" id="A0A852YSC0"/>
<accession>A0A852YSC0</accession>
<dbReference type="SUPFAM" id="SSF53335">
    <property type="entry name" value="S-adenosyl-L-methionine-dependent methyltransferases"/>
    <property type="match status" value="1"/>
</dbReference>
<keyword evidence="3" id="KW-1185">Reference proteome</keyword>
<proteinExistence type="predicted"/>
<dbReference type="InterPro" id="IPR029063">
    <property type="entry name" value="SAM-dependent_MTases_sf"/>
</dbReference>
<feature type="domain" description="THUMP-like" evidence="1">
    <location>
        <begin position="317"/>
        <end position="389"/>
    </location>
</feature>
<dbReference type="Pfam" id="PF18096">
    <property type="entry name" value="Thump_like"/>
    <property type="match status" value="1"/>
</dbReference>
<dbReference type="InterPro" id="IPR041497">
    <property type="entry name" value="Thump-like"/>
</dbReference>
<name>A0A852YSC0_9MICO</name>
<reference evidence="2 3" key="1">
    <citation type="submission" date="2020-07" db="EMBL/GenBank/DDBJ databases">
        <title>Sequencing the genomes of 1000 actinobacteria strains.</title>
        <authorList>
            <person name="Klenk H.-P."/>
        </authorList>
    </citation>
    <scope>NUCLEOTIDE SEQUENCE [LARGE SCALE GENOMIC DNA]</scope>
    <source>
        <strain evidence="2 3">DSM 23141</strain>
    </source>
</reference>
<gene>
    <name evidence="2" type="ORF">BJ979_003235</name>
</gene>
<organism evidence="2 3">
    <name type="scientific">Schumannella luteola</name>
    <dbReference type="NCBI Taxonomy" id="472059"/>
    <lineage>
        <taxon>Bacteria</taxon>
        <taxon>Bacillati</taxon>
        <taxon>Actinomycetota</taxon>
        <taxon>Actinomycetes</taxon>
        <taxon>Micrococcales</taxon>
        <taxon>Microbacteriaceae</taxon>
        <taxon>Schumannella</taxon>
    </lineage>
</organism>
<comment type="caution">
    <text evidence="2">The sequence shown here is derived from an EMBL/GenBank/DDBJ whole genome shotgun (WGS) entry which is preliminary data.</text>
</comment>
<dbReference type="RefSeq" id="WP_179569548.1">
    <property type="nucleotide sequence ID" value="NZ_JACBZY010000001.1"/>
</dbReference>
<sequence>MDTAELHELLTPESLALLDDLDPDSLGDAVAAVSRLRAVGHSPARVAAVLSQARLRRRARAKFGPFADRMLFTEAGLEQSTRLAVASLHAGRFAAAGLDRVADLGCGIGADALALAGLDLAVLAVERDEPTAALAAYNLAPFPRARVECADATAVDLSEVDAAWLDPARRSAGRRLDDPGDWEPSLDFCFELGRRIPVGIKLGPGVDRGLLPEGFEAQWISADREVVELVLWSGALARPGVGRAALVLGPHGAAELVAEADSADAEPGEQGEWLYEPDGAVIRARLIGDLARQLDGRMLDETIAWITADTAIDTPFAQRFRVVDELPVDEKKLKRALRERGIGTLEIKKRGVDVDPAQLRKRLALSGAASATLVLTRRAGKRVALLAERA</sequence>